<name>A0A816KVM0_BRANA</name>
<sequence>MTYRGLQVIAPLAHGSFITFYAIEAAALVQHLSSSFRLISLDQHAYATIDFWLKYITMVVGFKNSSTLYVTLLHELQELDRLLQKMEIMSETSYFLLSGGFLSAASRYHKLIKLLITLQVQRSSTGLVLKQLKHYMLASHVLHLSAASGFLHFLKTDSSGSQAASTLHALQWKQSFPSLWTEPSLCFY</sequence>
<gene>
    <name evidence="1" type="ORF">DARMORV10_C05P26350.1</name>
</gene>
<dbReference type="AlphaFoldDB" id="A0A816KVM0"/>
<proteinExistence type="predicted"/>
<protein>
    <submittedName>
        <fullName evidence="1">(rape) hypothetical protein</fullName>
    </submittedName>
</protein>
<dbReference type="Proteomes" id="UP001295469">
    <property type="component" value="Chromosome C05"/>
</dbReference>
<reference evidence="1" key="1">
    <citation type="submission" date="2021-01" db="EMBL/GenBank/DDBJ databases">
        <authorList>
            <consortium name="Genoscope - CEA"/>
            <person name="William W."/>
        </authorList>
    </citation>
    <scope>NUCLEOTIDE SEQUENCE</scope>
</reference>
<evidence type="ECO:0000313" key="1">
    <source>
        <dbReference type="EMBL" id="CAF1928438.1"/>
    </source>
</evidence>
<organism evidence="1">
    <name type="scientific">Brassica napus</name>
    <name type="common">Rape</name>
    <dbReference type="NCBI Taxonomy" id="3708"/>
    <lineage>
        <taxon>Eukaryota</taxon>
        <taxon>Viridiplantae</taxon>
        <taxon>Streptophyta</taxon>
        <taxon>Embryophyta</taxon>
        <taxon>Tracheophyta</taxon>
        <taxon>Spermatophyta</taxon>
        <taxon>Magnoliopsida</taxon>
        <taxon>eudicotyledons</taxon>
        <taxon>Gunneridae</taxon>
        <taxon>Pentapetalae</taxon>
        <taxon>rosids</taxon>
        <taxon>malvids</taxon>
        <taxon>Brassicales</taxon>
        <taxon>Brassicaceae</taxon>
        <taxon>Brassiceae</taxon>
        <taxon>Brassica</taxon>
    </lineage>
</organism>
<dbReference type="EMBL" id="HG994369">
    <property type="protein sequence ID" value="CAF1928438.1"/>
    <property type="molecule type" value="Genomic_DNA"/>
</dbReference>
<accession>A0A816KVM0</accession>